<evidence type="ECO:0008006" key="3">
    <source>
        <dbReference type="Google" id="ProtNLM"/>
    </source>
</evidence>
<feature type="transmembrane region" description="Helical" evidence="1">
    <location>
        <begin position="144"/>
        <end position="167"/>
    </location>
</feature>
<feature type="transmembrane region" description="Helical" evidence="1">
    <location>
        <begin position="106"/>
        <end position="124"/>
    </location>
</feature>
<dbReference type="InterPro" id="IPR025367">
    <property type="entry name" value="DUF4271"/>
</dbReference>
<proteinExistence type="predicted"/>
<comment type="caution">
    <text evidence="2">The sequence shown here is derived from an EMBL/GenBank/DDBJ whole genome shotgun (WGS) entry which is preliminary data.</text>
</comment>
<keyword evidence="1" id="KW-1133">Transmembrane helix</keyword>
<dbReference type="Pfam" id="PF14093">
    <property type="entry name" value="DUF4271"/>
    <property type="match status" value="1"/>
</dbReference>
<accession>J9GBL2</accession>
<gene>
    <name evidence="2" type="ORF">EVA_07677</name>
</gene>
<reference evidence="2" key="1">
    <citation type="journal article" date="2012" name="PLoS ONE">
        <title>Gene sets for utilization of primary and secondary nutrition supplies in the distal gut of endangered iberian lynx.</title>
        <authorList>
            <person name="Alcaide M."/>
            <person name="Messina E."/>
            <person name="Richter M."/>
            <person name="Bargiela R."/>
            <person name="Peplies J."/>
            <person name="Huws S.A."/>
            <person name="Newbold C.J."/>
            <person name="Golyshin P.N."/>
            <person name="Simon M.A."/>
            <person name="Lopez G."/>
            <person name="Yakimov M.M."/>
            <person name="Ferrer M."/>
        </authorList>
    </citation>
    <scope>NUCLEOTIDE SEQUENCE</scope>
</reference>
<feature type="transmembrane region" description="Helical" evidence="1">
    <location>
        <begin position="179"/>
        <end position="200"/>
    </location>
</feature>
<feature type="transmembrane region" description="Helical" evidence="1">
    <location>
        <begin position="240"/>
        <end position="262"/>
    </location>
</feature>
<keyword evidence="1" id="KW-0812">Transmembrane</keyword>
<keyword evidence="1" id="KW-0472">Membrane</keyword>
<sequence length="270" mass="31198">MSETCRPGIKDLLQWQVEMQGSVEAALTHTSCPVVREEGMAGIPLPYQLRSDWMVTGILFLCFVLVSYVLSHGKRHLQQQFKKIRFTRERGSLFDDSTATDIRHTLALILQTCILSGFCVYDYFSDHDPVLFASVSHSLLLTVYIGFSLFYVISKWLIYNFVNWIFFNKTRNVIWLESYFNVLIGVGFFLFPLVLLVVYFNLSPQVAPYFVGGVIVIAKILLFYKCFTNFFNKIYGTFHLILYFCALEILPDLVLWQGILLANNLLILKF</sequence>
<dbReference type="AlphaFoldDB" id="J9GBL2"/>
<name>J9GBL2_9ZZZZ</name>
<dbReference type="EMBL" id="AMCI01001880">
    <property type="protein sequence ID" value="EJX04234.1"/>
    <property type="molecule type" value="Genomic_DNA"/>
</dbReference>
<evidence type="ECO:0000256" key="1">
    <source>
        <dbReference type="SAM" id="Phobius"/>
    </source>
</evidence>
<evidence type="ECO:0000313" key="2">
    <source>
        <dbReference type="EMBL" id="EJX04234.1"/>
    </source>
</evidence>
<protein>
    <recommendedName>
        <fullName evidence="3">DUF4271 domain-containing protein</fullName>
    </recommendedName>
</protein>
<organism evidence="2">
    <name type="scientific">gut metagenome</name>
    <dbReference type="NCBI Taxonomy" id="749906"/>
    <lineage>
        <taxon>unclassified sequences</taxon>
        <taxon>metagenomes</taxon>
        <taxon>organismal metagenomes</taxon>
    </lineage>
</organism>
<feature type="transmembrane region" description="Helical" evidence="1">
    <location>
        <begin position="206"/>
        <end position="228"/>
    </location>
</feature>
<feature type="transmembrane region" description="Helical" evidence="1">
    <location>
        <begin position="53"/>
        <end position="70"/>
    </location>
</feature>